<evidence type="ECO:0000313" key="3">
    <source>
        <dbReference type="Proteomes" id="UP001305002"/>
    </source>
</evidence>
<accession>A0ABZ0KKR0</accession>
<gene>
    <name evidence="2" type="ORF">R5U08_32665</name>
</gene>
<dbReference type="RefSeq" id="WP_317927311.1">
    <property type="nucleotide sequence ID" value="NZ_CP137524.1"/>
</dbReference>
<protein>
    <submittedName>
        <fullName evidence="2">Uncharacterized protein</fullName>
    </submittedName>
</protein>
<reference evidence="2 3" key="2">
    <citation type="journal article" date="2024" name="Microb. Biotechnol.">
        <title>The involvement of multiple ABC transporters in daunorubicin efflux in Streptomyces coeruleorubidus.</title>
        <authorList>
            <person name="Dong J."/>
            <person name="Ning J."/>
            <person name="Tian Y."/>
            <person name="Li H."/>
            <person name="Chen H."/>
            <person name="Guan W."/>
        </authorList>
    </citation>
    <scope>NUCLEOTIDE SEQUENCE [LARGE SCALE GENOMIC DNA]</scope>
    <source>
        <strain evidence="2 3">CICC 11043</strain>
    </source>
</reference>
<reference evidence="2 3" key="1">
    <citation type="journal article" date="2021" name="J. Microbiol. Biotechnol.">
        <title>An Efficient Markerless Deletion System Suitable for the Industrial Strains of Streptomyces.</title>
        <authorList>
            <person name="Dong J."/>
            <person name="Wei J."/>
            <person name="Li H."/>
            <person name="Zhao S."/>
            <person name="Guan W."/>
        </authorList>
    </citation>
    <scope>NUCLEOTIDE SEQUENCE [LARGE SCALE GENOMIC DNA]</scope>
    <source>
        <strain evidence="2 3">CICC 11043</strain>
    </source>
</reference>
<dbReference type="EMBL" id="CP137524">
    <property type="protein sequence ID" value="WOT38619.1"/>
    <property type="molecule type" value="Genomic_DNA"/>
</dbReference>
<keyword evidence="3" id="KW-1185">Reference proteome</keyword>
<organism evidence="2 3">
    <name type="scientific">Streptomyces coeruleorubidus</name>
    <dbReference type="NCBI Taxonomy" id="116188"/>
    <lineage>
        <taxon>Bacteria</taxon>
        <taxon>Bacillati</taxon>
        <taxon>Actinomycetota</taxon>
        <taxon>Actinomycetes</taxon>
        <taxon>Kitasatosporales</taxon>
        <taxon>Streptomycetaceae</taxon>
        <taxon>Streptomyces</taxon>
    </lineage>
</organism>
<sequence length="59" mass="6167">MPRYAGELGAMAMMGGSTRALPAHAAWPSGEFGGIRQEGSDPARPRKELTSVKGPAKRA</sequence>
<evidence type="ECO:0000256" key="1">
    <source>
        <dbReference type="SAM" id="MobiDB-lite"/>
    </source>
</evidence>
<proteinExistence type="predicted"/>
<name>A0ABZ0KKR0_STRC4</name>
<dbReference type="Proteomes" id="UP001305002">
    <property type="component" value="Chromosome"/>
</dbReference>
<evidence type="ECO:0000313" key="2">
    <source>
        <dbReference type="EMBL" id="WOT38619.1"/>
    </source>
</evidence>
<feature type="compositionally biased region" description="Basic and acidic residues" evidence="1">
    <location>
        <begin position="38"/>
        <end position="50"/>
    </location>
</feature>
<feature type="region of interest" description="Disordered" evidence="1">
    <location>
        <begin position="25"/>
        <end position="59"/>
    </location>
</feature>